<evidence type="ECO:0008006" key="4">
    <source>
        <dbReference type="Google" id="ProtNLM"/>
    </source>
</evidence>
<sequence length="106" mass="10984">MKRTMAGIGAAFVLAGAATVALPAAGWADTAATCSTSTNYKTVTFTCNAPDDSRKVEVKLECIVLGVPVTGQKEITVAGGGSYWQEMYCPEGAAVGDYGWWDRGAA</sequence>
<evidence type="ECO:0000313" key="2">
    <source>
        <dbReference type="EMBL" id="TKV60315.1"/>
    </source>
</evidence>
<comment type="caution">
    <text evidence="2">The sequence shown here is derived from an EMBL/GenBank/DDBJ whole genome shotgun (WGS) entry which is preliminary data.</text>
</comment>
<feature type="chain" id="PRO_5038443675" description="Ig-like domain-containing protein" evidence="1">
    <location>
        <begin position="24"/>
        <end position="106"/>
    </location>
</feature>
<reference evidence="2 3" key="1">
    <citation type="submission" date="2019-05" db="EMBL/GenBank/DDBJ databases">
        <title>Nakamurella sp. N5BH11, whole genome shotgun sequence.</title>
        <authorList>
            <person name="Tuo L."/>
        </authorList>
    </citation>
    <scope>NUCLEOTIDE SEQUENCE [LARGE SCALE GENOMIC DNA]</scope>
    <source>
        <strain evidence="2 3">N5BH11</strain>
    </source>
</reference>
<keyword evidence="3" id="KW-1185">Reference proteome</keyword>
<evidence type="ECO:0000313" key="3">
    <source>
        <dbReference type="Proteomes" id="UP000306985"/>
    </source>
</evidence>
<dbReference type="Proteomes" id="UP000306985">
    <property type="component" value="Unassembled WGS sequence"/>
</dbReference>
<gene>
    <name evidence="2" type="ORF">FDO65_00905</name>
</gene>
<keyword evidence="1" id="KW-0732">Signal</keyword>
<evidence type="ECO:0000256" key="1">
    <source>
        <dbReference type="SAM" id="SignalP"/>
    </source>
</evidence>
<feature type="signal peptide" evidence="1">
    <location>
        <begin position="1"/>
        <end position="23"/>
    </location>
</feature>
<accession>A0A4V6CS64</accession>
<dbReference type="EMBL" id="SZZH01000001">
    <property type="protein sequence ID" value="TKV60315.1"/>
    <property type="molecule type" value="Genomic_DNA"/>
</dbReference>
<dbReference type="AlphaFoldDB" id="A0A4V6CS64"/>
<dbReference type="RefSeq" id="WP_137447618.1">
    <property type="nucleotide sequence ID" value="NZ_SZZH01000001.1"/>
</dbReference>
<proteinExistence type="predicted"/>
<name>A0A4V6CS64_9ACTN</name>
<organism evidence="2 3">
    <name type="scientific">Nakamurella flava</name>
    <dbReference type="NCBI Taxonomy" id="2576308"/>
    <lineage>
        <taxon>Bacteria</taxon>
        <taxon>Bacillati</taxon>
        <taxon>Actinomycetota</taxon>
        <taxon>Actinomycetes</taxon>
        <taxon>Nakamurellales</taxon>
        <taxon>Nakamurellaceae</taxon>
        <taxon>Nakamurella</taxon>
    </lineage>
</organism>
<protein>
    <recommendedName>
        <fullName evidence="4">Ig-like domain-containing protein</fullName>
    </recommendedName>
</protein>